<feature type="region of interest" description="Disordered" evidence="14">
    <location>
        <begin position="428"/>
        <end position="473"/>
    </location>
</feature>
<keyword evidence="10" id="KW-0472">Membrane</keyword>
<dbReference type="InterPro" id="IPR027267">
    <property type="entry name" value="AH/BAR_dom_sf"/>
</dbReference>
<dbReference type="GO" id="GO:0005886">
    <property type="term" value="C:plasma membrane"/>
    <property type="evidence" value="ECO:0007669"/>
    <property type="project" value="UniProtKB-SubCell"/>
</dbReference>
<dbReference type="Pfam" id="PF00611">
    <property type="entry name" value="FCH"/>
    <property type="match status" value="1"/>
</dbReference>
<evidence type="ECO:0000256" key="1">
    <source>
        <dbReference type="ARBA" id="ARBA00004236"/>
    </source>
</evidence>
<keyword evidence="19" id="KW-1185">Reference proteome</keyword>
<evidence type="ECO:0000313" key="19">
    <source>
        <dbReference type="Proteomes" id="UP000326062"/>
    </source>
</evidence>
<evidence type="ECO:0000259" key="15">
    <source>
        <dbReference type="PROSITE" id="PS50002"/>
    </source>
</evidence>
<dbReference type="EMBL" id="VCEB01000003">
    <property type="protein sequence ID" value="KAB0379675.1"/>
    <property type="molecule type" value="Genomic_DNA"/>
</dbReference>
<evidence type="ECO:0000256" key="5">
    <source>
        <dbReference type="ARBA" id="ARBA00022475"/>
    </source>
</evidence>
<evidence type="ECO:0000256" key="8">
    <source>
        <dbReference type="ARBA" id="ARBA00023054"/>
    </source>
</evidence>
<name>A0A5J5MH50_MUNRE</name>
<proteinExistence type="inferred from homology"/>
<dbReference type="Gene3D" id="6.10.140.470">
    <property type="match status" value="1"/>
</dbReference>
<gene>
    <name evidence="18" type="ORF">FD755_007459</name>
</gene>
<feature type="domain" description="REM-1" evidence="17">
    <location>
        <begin position="346"/>
        <end position="423"/>
    </location>
</feature>
<feature type="domain" description="F-BAR" evidence="16">
    <location>
        <begin position="123"/>
        <end position="206"/>
    </location>
</feature>
<dbReference type="AlphaFoldDB" id="A0A5J5MH50"/>
<feature type="region of interest" description="Disordered" evidence="14">
    <location>
        <begin position="275"/>
        <end position="308"/>
    </location>
</feature>
<keyword evidence="8 12" id="KW-0175">Coiled coil</keyword>
<comment type="caution">
    <text evidence="18">The sequence shown here is derived from an EMBL/GenBank/DDBJ whole genome shotgun (WGS) entry which is preliminary data.</text>
</comment>
<evidence type="ECO:0000256" key="14">
    <source>
        <dbReference type="SAM" id="MobiDB-lite"/>
    </source>
</evidence>
<evidence type="ECO:0000256" key="11">
    <source>
        <dbReference type="PROSITE-ProRule" id="PRU00192"/>
    </source>
</evidence>
<sequence>MKWNQADQFDNLEKHTQWGIDILEKYIKFVKERTEIELSYAKQLRNLSKKYQPKKNSKEEEEYRYTACKAFLSTLNEMNDYAGQHEVISENMTSQIIVELARYVQELKQERKSARQQAQTRHQMAEESKADYSSVLQKFNHEQHEYYHTHIPNIFQKIQEMEERRIVRIGESVKTYAELDRQVIPIIGKCLDGIVKAAESIDPKNDSQLVVEAYKSGFEPPGDIEFEDYTQPMKRTVSDNSLSNSRGEGKSELKFGGKSKGKLWPFIKKNKLMSLLTSPHQPPPPPPASASPSAVPNGPQSPKQQKEPLSHRFNEFMTSKPKIHCFRSLKRGLSLKLGATPEDFSNLPPEQRRKKLQQKVDELNKEIQKEMDQRDAITKMKDVYLKNPQMGDPSSLDHKLAEVSQNIEKLRLEAQKFEAWLAEVEGRLPARSDQARRQSGMYETQNAPSVNNCAQDRESPDGSYTEEQSQESEVKVLAADFDDEFDDEEPLPAIGTCKALYTFEGQNEGTISVVEGETLYVIEEDKGDGWTRIRRNEDEEGYVPTSYVEVYLDKNAKVDVQAS</sequence>
<feature type="domain" description="SH3" evidence="15">
    <location>
        <begin position="492"/>
        <end position="553"/>
    </location>
</feature>
<evidence type="ECO:0000256" key="10">
    <source>
        <dbReference type="ARBA" id="ARBA00023136"/>
    </source>
</evidence>
<dbReference type="InterPro" id="IPR001060">
    <property type="entry name" value="FCH_dom"/>
</dbReference>
<dbReference type="FunFam" id="2.30.30.40:FF:000017">
    <property type="entry name" value="Formin-binding protein 1-like isoform 1"/>
    <property type="match status" value="1"/>
</dbReference>
<dbReference type="SMART" id="SM00055">
    <property type="entry name" value="FCH"/>
    <property type="match status" value="1"/>
</dbReference>
<keyword evidence="6" id="KW-0963">Cytoplasm</keyword>
<evidence type="ECO:0000256" key="13">
    <source>
        <dbReference type="SAM" id="Coils"/>
    </source>
</evidence>
<dbReference type="Gene3D" id="2.30.30.40">
    <property type="entry name" value="SH3 Domains"/>
    <property type="match status" value="1"/>
</dbReference>
<reference evidence="18 19" key="1">
    <citation type="submission" date="2019-06" db="EMBL/GenBank/DDBJ databases">
        <title>Discovery of a novel chromosome fission-fusion reversal in muntjac.</title>
        <authorList>
            <person name="Mudd A.B."/>
            <person name="Bredeson J.V."/>
            <person name="Baum R."/>
            <person name="Hockemeyer D."/>
            <person name="Rokhsar D.S."/>
        </authorList>
    </citation>
    <scope>NUCLEOTIDE SEQUENCE [LARGE SCALE GENOMIC DNA]</scope>
    <source>
        <strain evidence="18">UCam_UCB_Mr</strain>
        <tissue evidence="18">Fibroblast cell line</tissue>
    </source>
</reference>
<dbReference type="SUPFAM" id="SSF50044">
    <property type="entry name" value="SH3-domain"/>
    <property type="match status" value="1"/>
</dbReference>
<evidence type="ECO:0000313" key="18">
    <source>
        <dbReference type="EMBL" id="KAB0379675.1"/>
    </source>
</evidence>
<keyword evidence="5" id="KW-1003">Cell membrane</keyword>
<evidence type="ECO:0008006" key="20">
    <source>
        <dbReference type="Google" id="ProtNLM"/>
    </source>
</evidence>
<dbReference type="InterPro" id="IPR031160">
    <property type="entry name" value="F_BAR_dom"/>
</dbReference>
<dbReference type="PROSITE" id="PS51741">
    <property type="entry name" value="F_BAR"/>
    <property type="match status" value="2"/>
</dbReference>
<dbReference type="Proteomes" id="UP000326062">
    <property type="component" value="Chromosome 3"/>
</dbReference>
<dbReference type="GO" id="GO:0005938">
    <property type="term" value="C:cell cortex"/>
    <property type="evidence" value="ECO:0007669"/>
    <property type="project" value="UniProtKB-SubCell"/>
</dbReference>
<feature type="compositionally biased region" description="Polar residues" evidence="14">
    <location>
        <begin position="441"/>
        <end position="454"/>
    </location>
</feature>
<keyword evidence="7" id="KW-0254">Endocytosis</keyword>
<dbReference type="InterPro" id="IPR057870">
    <property type="entry name" value="HR1_TOCA"/>
</dbReference>
<dbReference type="InterPro" id="IPR001452">
    <property type="entry name" value="SH3_domain"/>
</dbReference>
<dbReference type="Pfam" id="PF00018">
    <property type="entry name" value="SH3_1"/>
    <property type="match status" value="1"/>
</dbReference>
<feature type="compositionally biased region" description="Pro residues" evidence="14">
    <location>
        <begin position="280"/>
        <end position="289"/>
    </location>
</feature>
<feature type="region of interest" description="Disordered" evidence="14">
    <location>
        <begin position="222"/>
        <end position="257"/>
    </location>
</feature>
<evidence type="ECO:0000256" key="2">
    <source>
        <dbReference type="ARBA" id="ARBA00004544"/>
    </source>
</evidence>
<dbReference type="Gene3D" id="1.20.1270.60">
    <property type="entry name" value="Arfaptin homology (AH) domain/BAR domain"/>
    <property type="match status" value="2"/>
</dbReference>
<evidence type="ECO:0000256" key="12">
    <source>
        <dbReference type="PROSITE-ProRule" id="PRU01077"/>
    </source>
</evidence>
<comment type="similarity">
    <text evidence="3">Belongs to the FNBP1 family.</text>
</comment>
<dbReference type="GO" id="GO:0006897">
    <property type="term" value="P:endocytosis"/>
    <property type="evidence" value="ECO:0007669"/>
    <property type="project" value="UniProtKB-KW"/>
</dbReference>
<protein>
    <recommendedName>
        <fullName evidence="20">Formin-binding protein 1</fullName>
    </recommendedName>
</protein>
<keyword evidence="9" id="KW-0446">Lipid-binding</keyword>
<dbReference type="SMART" id="SM00326">
    <property type="entry name" value="SH3"/>
    <property type="match status" value="1"/>
</dbReference>
<dbReference type="PROSITE" id="PS51860">
    <property type="entry name" value="REM_1"/>
    <property type="match status" value="1"/>
</dbReference>
<organism evidence="18 19">
    <name type="scientific">Muntiacus reevesi</name>
    <name type="common">Reeves' muntjac</name>
    <name type="synonym">Cervus reevesi</name>
    <dbReference type="NCBI Taxonomy" id="9886"/>
    <lineage>
        <taxon>Eukaryota</taxon>
        <taxon>Metazoa</taxon>
        <taxon>Chordata</taxon>
        <taxon>Craniata</taxon>
        <taxon>Vertebrata</taxon>
        <taxon>Euteleostomi</taxon>
        <taxon>Mammalia</taxon>
        <taxon>Eutheria</taxon>
        <taxon>Laurasiatheria</taxon>
        <taxon>Artiodactyla</taxon>
        <taxon>Ruminantia</taxon>
        <taxon>Pecora</taxon>
        <taxon>Cervidae</taxon>
        <taxon>Muntiacinae</taxon>
        <taxon>Muntiacus</taxon>
    </lineage>
</organism>
<evidence type="ECO:0000256" key="9">
    <source>
        <dbReference type="ARBA" id="ARBA00023121"/>
    </source>
</evidence>
<dbReference type="InterPro" id="IPR035492">
    <property type="entry name" value="FNBP1_SH3"/>
</dbReference>
<dbReference type="GO" id="GO:0008289">
    <property type="term" value="F:lipid binding"/>
    <property type="evidence" value="ECO:0007669"/>
    <property type="project" value="UniProtKB-KW"/>
</dbReference>
<accession>A0A5J5MH50</accession>
<feature type="domain" description="F-BAR" evidence="16">
    <location>
        <begin position="1"/>
        <end position="120"/>
    </location>
</feature>
<dbReference type="PANTHER" id="PTHR15735:SF13">
    <property type="entry name" value="FORMIN-BINDING PROTEIN 1"/>
    <property type="match status" value="1"/>
</dbReference>
<evidence type="ECO:0000256" key="6">
    <source>
        <dbReference type="ARBA" id="ARBA00022490"/>
    </source>
</evidence>
<evidence type="ECO:0000259" key="16">
    <source>
        <dbReference type="PROSITE" id="PS51741"/>
    </source>
</evidence>
<dbReference type="Pfam" id="PF25610">
    <property type="entry name" value="HR1_TOCA"/>
    <property type="match status" value="1"/>
</dbReference>
<dbReference type="InterPro" id="IPR036028">
    <property type="entry name" value="SH3-like_dom_sf"/>
</dbReference>
<feature type="coiled-coil region" evidence="13">
    <location>
        <begin position="353"/>
        <end position="380"/>
    </location>
</feature>
<evidence type="ECO:0000256" key="3">
    <source>
        <dbReference type="ARBA" id="ARBA00009426"/>
    </source>
</evidence>
<comment type="subcellular location">
    <subcellularLocation>
        <location evidence="1">Cell membrane</location>
    </subcellularLocation>
    <subcellularLocation>
        <location evidence="2">Cytoplasm</location>
        <location evidence="2">Cell cortex</location>
    </subcellularLocation>
</comment>
<dbReference type="SUPFAM" id="SSF103657">
    <property type="entry name" value="BAR/IMD domain-like"/>
    <property type="match status" value="1"/>
</dbReference>
<dbReference type="GO" id="GO:0007165">
    <property type="term" value="P:signal transduction"/>
    <property type="evidence" value="ECO:0007669"/>
    <property type="project" value="InterPro"/>
</dbReference>
<keyword evidence="4 11" id="KW-0728">SH3 domain</keyword>
<evidence type="ECO:0000259" key="17">
    <source>
        <dbReference type="PROSITE" id="PS51860"/>
    </source>
</evidence>
<dbReference type="InterPro" id="IPR011072">
    <property type="entry name" value="HR1_rho-bd"/>
</dbReference>
<evidence type="ECO:0000256" key="4">
    <source>
        <dbReference type="ARBA" id="ARBA00022443"/>
    </source>
</evidence>
<evidence type="ECO:0000256" key="7">
    <source>
        <dbReference type="ARBA" id="ARBA00022583"/>
    </source>
</evidence>
<dbReference type="PANTHER" id="PTHR15735">
    <property type="entry name" value="FCH AND DOUBLE SH3 DOMAINS PROTEIN"/>
    <property type="match status" value="1"/>
</dbReference>
<dbReference type="CDD" id="cd12071">
    <property type="entry name" value="SH3_FBP17"/>
    <property type="match status" value="1"/>
</dbReference>
<dbReference type="PROSITE" id="PS50002">
    <property type="entry name" value="SH3"/>
    <property type="match status" value="1"/>
</dbReference>
<dbReference type="CDD" id="cd11629">
    <property type="entry name" value="HR1_FBP17"/>
    <property type="match status" value="1"/>
</dbReference>